<keyword evidence="3" id="KW-0813">Transport</keyword>
<feature type="transmembrane region" description="Helical" evidence="10">
    <location>
        <begin position="198"/>
        <end position="215"/>
    </location>
</feature>
<dbReference type="NCBIfam" id="TIGR00794">
    <property type="entry name" value="kup"/>
    <property type="match status" value="1"/>
</dbReference>
<dbReference type="Pfam" id="PF22776">
    <property type="entry name" value="K_trans_C"/>
    <property type="match status" value="1"/>
</dbReference>
<feature type="transmembrane region" description="Helical" evidence="10">
    <location>
        <begin position="485"/>
        <end position="505"/>
    </location>
</feature>
<feature type="transmembrane region" description="Helical" evidence="10">
    <location>
        <begin position="346"/>
        <end position="373"/>
    </location>
</feature>
<keyword evidence="14" id="KW-1185">Reference proteome</keyword>
<keyword evidence="6 10" id="KW-0630">Potassium</keyword>
<evidence type="ECO:0000259" key="11">
    <source>
        <dbReference type="Pfam" id="PF02705"/>
    </source>
</evidence>
<name>A0A9Q0Q7H8_9ROSI</name>
<feature type="transmembrane region" description="Helical" evidence="10">
    <location>
        <begin position="159"/>
        <end position="178"/>
    </location>
</feature>
<reference evidence="13" key="2">
    <citation type="journal article" date="2023" name="Int. J. Mol. Sci.">
        <title>De Novo Assembly and Annotation of 11 Diverse Shrub Willow (Salix) Genomes Reveals Novel Gene Organization in Sex-Linked Regions.</title>
        <authorList>
            <person name="Hyden B."/>
            <person name="Feng K."/>
            <person name="Yates T.B."/>
            <person name="Jawdy S."/>
            <person name="Cereghino C."/>
            <person name="Smart L.B."/>
            <person name="Muchero W."/>
        </authorList>
    </citation>
    <scope>NUCLEOTIDE SEQUENCE</scope>
    <source>
        <tissue evidence="13">Shoot tip</tissue>
    </source>
</reference>
<feature type="transmembrane region" description="Helical" evidence="10">
    <location>
        <begin position="227"/>
        <end position="249"/>
    </location>
</feature>
<proteinExistence type="inferred from homology"/>
<dbReference type="AlphaFoldDB" id="A0A9Q0Q7H8"/>
<dbReference type="Pfam" id="PF02705">
    <property type="entry name" value="K_trans"/>
    <property type="match status" value="1"/>
</dbReference>
<evidence type="ECO:0000256" key="4">
    <source>
        <dbReference type="ARBA" id="ARBA00022538"/>
    </source>
</evidence>
<keyword evidence="4 10" id="KW-0633">Potassium transport</keyword>
<feature type="transmembrane region" description="Helical" evidence="10">
    <location>
        <begin position="36"/>
        <end position="57"/>
    </location>
</feature>
<evidence type="ECO:0000256" key="8">
    <source>
        <dbReference type="ARBA" id="ARBA00023065"/>
    </source>
</evidence>
<sequence>MKKLIIKVESGLLDQNLDQPIDAEAEKLRNKYEDKLAFQSLGVVYGDLGTSPLYVFYNTFPDGIEDPEDLIGALSLIIYSLTLIPLLKYVLIVCRANDNGQGGTFALYSLLCRHAKVKTIPNQDLTDEQLTTYSRSTFHETSFAGKTKRWLEEHPFRKNALLVLVLVGSSMVIGDGILTPAISVLSAVQGIKLDHPSMSSDVVVLVAVVILVGLFSMQHHGVDRVSWLFAPIVLLWFLLIGGIGLFNIWKYDTGVLKAISPVYIYRYFRRGGRDSWLSLGGIMLSITGTEALFADLSHFPVPSIQIAFTTVVFPCLLFAYSGQAAYLMKNTSHVVDAFYSSIPDCIYWPVLLVATAAAVVASQATICATFSLIKQALALGCFPRVKIVHTSKRFLSHIYIPDINWILMILCVGVTAGFKNQNQIGNASGTAVVIVMLVTTLLMILVMLLIWRCHWILVLIFTGLSLVVEGTYFSSVLCKVNQGGWVPLVIALAFFIIMYVWHYGTKKRYEFEVHSKVSMAWILGLGPSLGLVRVPGIGLVYTELARGVPHIFSHFITNLPAIHSIVVFVCVKYLPVHSVPEGERFLVKQIGPVNFRMFRCAVRYGYKDLHKRDESFEKKLLEGLNTFVRLESLMDGCSDSDDYSMCDQETEQPNVLPNHSSNTMPLNMDGTVSSGDSIVSLNGHLHNNTDMVSSGFLSNVAEVNELEFLGVCRDAGVVHILGNTEVLAHRDSKLYKKIAIDYIYAFLRKICRQNSAALNVPHESLLNVGQIIHV</sequence>
<dbReference type="EMBL" id="JAPFFM010000016">
    <property type="protein sequence ID" value="KAJ6701515.1"/>
    <property type="molecule type" value="Genomic_DNA"/>
</dbReference>
<dbReference type="InterPro" id="IPR053951">
    <property type="entry name" value="K_trans_N"/>
</dbReference>
<evidence type="ECO:0000313" key="13">
    <source>
        <dbReference type="EMBL" id="KAJ6701515.1"/>
    </source>
</evidence>
<feature type="transmembrane region" description="Helical" evidence="10">
    <location>
        <begin position="455"/>
        <end position="473"/>
    </location>
</feature>
<evidence type="ECO:0000313" key="14">
    <source>
        <dbReference type="Proteomes" id="UP001151752"/>
    </source>
</evidence>
<comment type="function">
    <text evidence="10">Potassium transporter.</text>
</comment>
<evidence type="ECO:0000256" key="7">
    <source>
        <dbReference type="ARBA" id="ARBA00022989"/>
    </source>
</evidence>
<comment type="subcellular location">
    <subcellularLocation>
        <location evidence="1">Cell membrane</location>
        <topology evidence="1">Multi-pass membrane protein</topology>
    </subcellularLocation>
    <subcellularLocation>
        <location evidence="10">Membrane</location>
        <topology evidence="10">Multi-pass membrane protein</topology>
    </subcellularLocation>
</comment>
<keyword evidence="5 10" id="KW-0812">Transmembrane</keyword>
<keyword evidence="9 10" id="KW-0472">Membrane</keyword>
<evidence type="ECO:0000256" key="6">
    <source>
        <dbReference type="ARBA" id="ARBA00022958"/>
    </source>
</evidence>
<dbReference type="InterPro" id="IPR003855">
    <property type="entry name" value="K+_transporter"/>
</dbReference>
<reference evidence="13" key="1">
    <citation type="submission" date="2022-11" db="EMBL/GenBank/DDBJ databases">
        <authorList>
            <person name="Hyden B.L."/>
            <person name="Feng K."/>
            <person name="Yates T."/>
            <person name="Jawdy S."/>
            <person name="Smart L.B."/>
            <person name="Muchero W."/>
        </authorList>
    </citation>
    <scope>NUCLEOTIDE SEQUENCE</scope>
    <source>
        <tissue evidence="13">Shoot tip</tissue>
    </source>
</reference>
<dbReference type="InterPro" id="IPR053952">
    <property type="entry name" value="K_trans_C"/>
</dbReference>
<dbReference type="PANTHER" id="PTHR30540">
    <property type="entry name" value="OSMOTIC STRESS POTASSIUM TRANSPORTER"/>
    <property type="match status" value="1"/>
</dbReference>
<evidence type="ECO:0000259" key="12">
    <source>
        <dbReference type="Pfam" id="PF22776"/>
    </source>
</evidence>
<accession>A0A9Q0Q7H8</accession>
<protein>
    <recommendedName>
        <fullName evidence="10">Potassium transporter</fullName>
    </recommendedName>
</protein>
<comment type="caution">
    <text evidence="13">The sequence shown here is derived from an EMBL/GenBank/DDBJ whole genome shotgun (WGS) entry which is preliminary data.</text>
</comment>
<evidence type="ECO:0000256" key="3">
    <source>
        <dbReference type="ARBA" id="ARBA00022448"/>
    </source>
</evidence>
<dbReference type="PANTHER" id="PTHR30540:SF110">
    <property type="entry name" value="POTASSIUM TRANSPORTER"/>
    <property type="match status" value="1"/>
</dbReference>
<comment type="caution">
    <text evidence="10">Lacks conserved residue(s) required for the propagation of feature annotation.</text>
</comment>
<feature type="transmembrane region" description="Helical" evidence="10">
    <location>
        <begin position="394"/>
        <end position="418"/>
    </location>
</feature>
<dbReference type="Proteomes" id="UP001151752">
    <property type="component" value="Chromosome 1"/>
</dbReference>
<comment type="similarity">
    <text evidence="2 10">Belongs to the HAK/KUP transporter (TC 2.A.72.3) family.</text>
</comment>
<keyword evidence="8 10" id="KW-0406">Ion transport</keyword>
<evidence type="ECO:0000256" key="9">
    <source>
        <dbReference type="ARBA" id="ARBA00023136"/>
    </source>
</evidence>
<keyword evidence="7 10" id="KW-1133">Transmembrane helix</keyword>
<feature type="transmembrane region" description="Helical" evidence="10">
    <location>
        <begin position="275"/>
        <end position="294"/>
    </location>
</feature>
<gene>
    <name evidence="13" type="ORF">OIU74_012813</name>
</gene>
<feature type="transmembrane region" description="Helical" evidence="10">
    <location>
        <begin position="306"/>
        <end position="326"/>
    </location>
</feature>
<feature type="transmembrane region" description="Helical" evidence="10">
    <location>
        <begin position="430"/>
        <end position="450"/>
    </location>
</feature>
<organism evidence="13 14">
    <name type="scientific">Salix koriyanagi</name>
    <dbReference type="NCBI Taxonomy" id="2511006"/>
    <lineage>
        <taxon>Eukaryota</taxon>
        <taxon>Viridiplantae</taxon>
        <taxon>Streptophyta</taxon>
        <taxon>Embryophyta</taxon>
        <taxon>Tracheophyta</taxon>
        <taxon>Spermatophyta</taxon>
        <taxon>Magnoliopsida</taxon>
        <taxon>eudicotyledons</taxon>
        <taxon>Gunneridae</taxon>
        <taxon>Pentapetalae</taxon>
        <taxon>rosids</taxon>
        <taxon>fabids</taxon>
        <taxon>Malpighiales</taxon>
        <taxon>Salicaceae</taxon>
        <taxon>Saliceae</taxon>
        <taxon>Salix</taxon>
    </lineage>
</organism>
<evidence type="ECO:0000256" key="10">
    <source>
        <dbReference type="RuleBase" id="RU321113"/>
    </source>
</evidence>
<evidence type="ECO:0000256" key="5">
    <source>
        <dbReference type="ARBA" id="ARBA00022692"/>
    </source>
</evidence>
<feature type="domain" description="K+ potassium transporter C-terminal" evidence="12">
    <location>
        <begin position="535"/>
        <end position="772"/>
    </location>
</feature>
<dbReference type="GO" id="GO:0005886">
    <property type="term" value="C:plasma membrane"/>
    <property type="evidence" value="ECO:0007669"/>
    <property type="project" value="UniProtKB-SubCell"/>
</dbReference>
<evidence type="ECO:0000256" key="2">
    <source>
        <dbReference type="ARBA" id="ARBA00008440"/>
    </source>
</evidence>
<dbReference type="GO" id="GO:0015079">
    <property type="term" value="F:potassium ion transmembrane transporter activity"/>
    <property type="evidence" value="ECO:0007669"/>
    <property type="project" value="UniProtKB-UniRule"/>
</dbReference>
<feature type="domain" description="K+ potassium transporter integral membrane" evidence="11">
    <location>
        <begin position="36"/>
        <end position="522"/>
    </location>
</feature>
<evidence type="ECO:0000256" key="1">
    <source>
        <dbReference type="ARBA" id="ARBA00004651"/>
    </source>
</evidence>
<feature type="transmembrane region" description="Helical" evidence="10">
    <location>
        <begin position="69"/>
        <end position="91"/>
    </location>
</feature>
<feature type="transmembrane region" description="Helical" evidence="10">
    <location>
        <begin position="517"/>
        <end position="539"/>
    </location>
</feature>